<protein>
    <submittedName>
        <fullName evidence="2">RdxH</fullName>
    </submittedName>
</protein>
<proteinExistence type="predicted"/>
<dbReference type="Proteomes" id="UP001144205">
    <property type="component" value="Unassembled WGS sequence"/>
</dbReference>
<keyword evidence="1" id="KW-1133">Transmembrane helix</keyword>
<keyword evidence="1" id="KW-0472">Membrane</keyword>
<sequence length="162" mass="17286">MAEQTTDGGKPLTGRKVFAIFAGAFALIIGVNIFMAYSAVGTFPGLEVDNSYVASQSFDADRAAQEALGWDVSAAFEGEDAVALTIIGPNGQPARVEAIEGTIGRATQRTDDQVLTFTRNDRGVHVASITPLDAGKWELRFFATAANGVTFKQRIELIISEE</sequence>
<comment type="caution">
    <text evidence="2">The sequence shown here is derived from an EMBL/GenBank/DDBJ whole genome shotgun (WGS) entry which is preliminary data.</text>
</comment>
<organism evidence="2 3">
    <name type="scientific">Sinisalibacter aestuarii</name>
    <dbReference type="NCBI Taxonomy" id="2949426"/>
    <lineage>
        <taxon>Bacteria</taxon>
        <taxon>Pseudomonadati</taxon>
        <taxon>Pseudomonadota</taxon>
        <taxon>Alphaproteobacteria</taxon>
        <taxon>Rhodobacterales</taxon>
        <taxon>Roseobacteraceae</taxon>
        <taxon>Sinisalibacter</taxon>
    </lineage>
</organism>
<evidence type="ECO:0000313" key="3">
    <source>
        <dbReference type="Proteomes" id="UP001144205"/>
    </source>
</evidence>
<keyword evidence="3" id="KW-1185">Reference proteome</keyword>
<feature type="transmembrane region" description="Helical" evidence="1">
    <location>
        <begin position="17"/>
        <end position="37"/>
    </location>
</feature>
<accession>A0ABQ5LN15</accession>
<dbReference type="Pfam" id="PF05751">
    <property type="entry name" value="FixH"/>
    <property type="match status" value="1"/>
</dbReference>
<name>A0ABQ5LN15_9RHOB</name>
<keyword evidence="1" id="KW-0812">Transmembrane</keyword>
<dbReference type="RefSeq" id="WP_281840145.1">
    <property type="nucleotide sequence ID" value="NZ_BROH01000001.1"/>
</dbReference>
<reference evidence="2" key="1">
    <citation type="journal article" date="2023" name="Int. J. Syst. Evol. Microbiol.">
        <title>Sinisalibacter aestuarii sp. nov., isolated from estuarine sediment of the Arakawa River.</title>
        <authorList>
            <person name="Arafat S.T."/>
            <person name="Hirano S."/>
            <person name="Sato A."/>
            <person name="Takeuchi K."/>
            <person name="Yasuda T."/>
            <person name="Terahara T."/>
            <person name="Hamada M."/>
            <person name="Kobayashi T."/>
        </authorList>
    </citation>
    <scope>NUCLEOTIDE SEQUENCE</scope>
    <source>
        <strain evidence="2">B-399</strain>
    </source>
</reference>
<evidence type="ECO:0000256" key="1">
    <source>
        <dbReference type="SAM" id="Phobius"/>
    </source>
</evidence>
<gene>
    <name evidence="2" type="primary">rdxH</name>
    <name evidence="2" type="ORF">STA1M1_00420</name>
</gene>
<evidence type="ECO:0000313" key="2">
    <source>
        <dbReference type="EMBL" id="GKY86173.1"/>
    </source>
</evidence>
<dbReference type="InterPro" id="IPR008620">
    <property type="entry name" value="FixH"/>
</dbReference>
<dbReference type="EMBL" id="BROH01000001">
    <property type="protein sequence ID" value="GKY86173.1"/>
    <property type="molecule type" value="Genomic_DNA"/>
</dbReference>
<dbReference type="PIRSF" id="PIRSF011386">
    <property type="entry name" value="FixH"/>
    <property type="match status" value="1"/>
</dbReference>
<dbReference type="InterPro" id="IPR018037">
    <property type="entry name" value="FixH_proteobacterial"/>
</dbReference>